<gene>
    <name evidence="12" type="ORF">BRAA03T12387Z</name>
</gene>
<dbReference type="EMBL" id="LR031572">
    <property type="protein sequence ID" value="VDC81169.1"/>
    <property type="molecule type" value="Genomic_DNA"/>
</dbReference>
<evidence type="ECO:0000256" key="3">
    <source>
        <dbReference type="ARBA" id="ARBA00023015"/>
    </source>
</evidence>
<evidence type="ECO:0000313" key="12">
    <source>
        <dbReference type="EMBL" id="VDC81169.1"/>
    </source>
</evidence>
<dbReference type="FunFam" id="1.20.58.1310:FF:000002">
    <property type="entry name" value="Rop guanine nucleotide exchange factor 2"/>
    <property type="match status" value="1"/>
</dbReference>
<dbReference type="Gene3D" id="1.20.58.2010">
    <property type="entry name" value="PRONE domain, subdomain 1"/>
    <property type="match status" value="2"/>
</dbReference>
<dbReference type="AlphaFoldDB" id="A0A3P5ZT89"/>
<dbReference type="PROSITE" id="PS50888">
    <property type="entry name" value="BHLH"/>
    <property type="match status" value="1"/>
</dbReference>
<evidence type="ECO:0000259" key="9">
    <source>
        <dbReference type="PROSITE" id="PS50004"/>
    </source>
</evidence>
<evidence type="ECO:0000256" key="1">
    <source>
        <dbReference type="ARBA" id="ARBA00004123"/>
    </source>
</evidence>
<evidence type="ECO:0000259" key="10">
    <source>
        <dbReference type="PROSITE" id="PS50888"/>
    </source>
</evidence>
<comment type="subcellular location">
    <subcellularLocation>
        <location evidence="1">Nucleus</location>
    </subcellularLocation>
</comment>
<dbReference type="Pfam" id="PF03759">
    <property type="entry name" value="PRONE"/>
    <property type="match status" value="2"/>
</dbReference>
<keyword evidence="6" id="KW-0539">Nucleus</keyword>
<dbReference type="Pfam" id="PF14215">
    <property type="entry name" value="bHLH-MYC_N"/>
    <property type="match status" value="1"/>
</dbReference>
<dbReference type="Pfam" id="PF00168">
    <property type="entry name" value="C2"/>
    <property type="match status" value="1"/>
</dbReference>
<sequence length="1205" mass="137105">MSLTMDDGAEAPRGRRIRRNSLLSKQLAVAVKSVRWSYAIFWSSSPTQSGVLEWGEGCYNGELKKRKKRYEVHYKHVLQRSNQLRKLYLCMREGDSTNTISTTDDDDGYHNCNSKTSMLLSPDDLSDEEWYYVVSMSYVFSPSQCLPGRALATGETIWLCNAQYADSKLFSRSLLARSASIQTVVCFPYLGGVIELGVTELISEDPSLLRHIKSCLLETSKPDCPSNDFTAPQDNDDDKKNQMKIKISEVNSALQENQQIQFGISDLMLDEDLHYKTTVSTLLKYAADKSKMKNSHHRQPVLVSSNSGSSFLRWKQPNSNPLLKHSNSQNVLRKILHDVPLMHSIDTKRMSTNKMFGLNQDDPSVKRKENEKFSVLRAMVPTVNEVDKEEILNNTIKYLQELEERVEELESCMGSVNFVGKQRKTKKSLNDSVLIEETSGNYDDSTNIDGNSGETDQVTVLRDETHLRVKLKETEVVMEVRCSYRDYIVADIMETLSKLHMDAFSVRSHTLNGFLTLNLKAKLRGAAVASVGMIKRELRRVIGRPVYYVLLQCGTKEYRSKFSKAGHNDNALWNQKFVFDFPMSQWKKLTHIKFKTMDKELFKDGGFVGETIIDLKGIITEGGDRGYMEVKPAPYNVVLDDDTFKGVLKLGFRFTAADKLRRKAWEQKIEGKNSEEAMNSTTLTLMKVPFLCKHYRFTAAWASMQDENEDANYHQSPRSIDQNDQSASETPVYSSMSIDSFVYPRTCSESTSGFSDQIDHETNSFCSDASPSDWPVLTESESSKCLSTGLDMQSNENLQVQEISEAELETMKERFSKLLLGEDMSGSGKGVCTAVTISNAITNLYATVFGQNLRLEPLETEKRALWKREMKCLLSVCDYIVEFIPRCQSLSNGTTVEVMESRPRADIYINLPALRKLDSMLMVRTPSNYPKDNSNDYYMTQKDHPFSIMMMMMIFFFQNTEFWYAEEGSLSMKSARSATGSFRKVIVQRKEEKWWLPVPLVPPEGLSDIARKQLKNKRESTNQIHKAAMAINSSILSEMEIPDSYMATLPKCGKSSVGDSIYRYMSGSGRFFPEKLLDCLNIASEHEAVQLADRVEASMYTWRRKACLSNSKNSWNLVKDLMSTTERTDKNYVMAERAETLLFCLKQRYPELSQTSLDICKIQYNKDVGKAVLESYSRVLEGLAFNIVAWIDDVLYVDKTMSGSE</sequence>
<dbReference type="PANTHER" id="PTHR33101:SF47">
    <property type="entry name" value="ROP GUANINE NUCLEOTIDE EXCHANGE FACTOR 2-RELATED"/>
    <property type="match status" value="1"/>
</dbReference>
<dbReference type="SUPFAM" id="SSF49562">
    <property type="entry name" value="C2 domain (Calcium/lipid-binding domain, CaLB)"/>
    <property type="match status" value="1"/>
</dbReference>
<dbReference type="InterPro" id="IPR011598">
    <property type="entry name" value="bHLH_dom"/>
</dbReference>
<keyword evidence="5" id="KW-0804">Transcription</keyword>
<dbReference type="InterPro" id="IPR000008">
    <property type="entry name" value="C2_dom"/>
</dbReference>
<protein>
    <recommendedName>
        <fullName evidence="13">C2 domain-containing protein</fullName>
    </recommendedName>
</protein>
<dbReference type="GO" id="GO:0005634">
    <property type="term" value="C:nucleus"/>
    <property type="evidence" value="ECO:0007669"/>
    <property type="project" value="UniProtKB-SubCell"/>
</dbReference>
<reference evidence="12" key="1">
    <citation type="submission" date="2018-11" db="EMBL/GenBank/DDBJ databases">
        <authorList>
            <consortium name="Genoscope - CEA"/>
            <person name="William W."/>
        </authorList>
    </citation>
    <scope>NUCLEOTIDE SEQUENCE</scope>
</reference>
<organism evidence="12">
    <name type="scientific">Brassica campestris</name>
    <name type="common">Field mustard</name>
    <dbReference type="NCBI Taxonomy" id="3711"/>
    <lineage>
        <taxon>Eukaryota</taxon>
        <taxon>Viridiplantae</taxon>
        <taxon>Streptophyta</taxon>
        <taxon>Embryophyta</taxon>
        <taxon>Tracheophyta</taxon>
        <taxon>Spermatophyta</taxon>
        <taxon>Magnoliopsida</taxon>
        <taxon>eudicotyledons</taxon>
        <taxon>Gunneridae</taxon>
        <taxon>Pentapetalae</taxon>
        <taxon>rosids</taxon>
        <taxon>malvids</taxon>
        <taxon>Brassicales</taxon>
        <taxon>Brassicaceae</taxon>
        <taxon>Brassiceae</taxon>
        <taxon>Brassica</taxon>
    </lineage>
</organism>
<dbReference type="GO" id="GO:0080090">
    <property type="term" value="P:regulation of primary metabolic process"/>
    <property type="evidence" value="ECO:0007669"/>
    <property type="project" value="UniProtKB-ARBA"/>
</dbReference>
<evidence type="ECO:0000256" key="6">
    <source>
        <dbReference type="ARBA" id="ARBA00023242"/>
    </source>
</evidence>
<keyword evidence="3" id="KW-0805">Transcription regulation</keyword>
<evidence type="ECO:0000256" key="4">
    <source>
        <dbReference type="ARBA" id="ARBA00023125"/>
    </source>
</evidence>
<dbReference type="PANTHER" id="PTHR33101">
    <property type="entry name" value="ROP GUANINE NUCLEOTIDE EXCHANGE FACTOR 1"/>
    <property type="match status" value="1"/>
</dbReference>
<name>A0A3P5ZT89_BRACM</name>
<dbReference type="PROSITE" id="PS51334">
    <property type="entry name" value="PRONE"/>
    <property type="match status" value="1"/>
</dbReference>
<evidence type="ECO:0000256" key="8">
    <source>
        <dbReference type="SAM" id="MobiDB-lite"/>
    </source>
</evidence>
<evidence type="ECO:0008006" key="13">
    <source>
        <dbReference type="Google" id="ProtNLM"/>
    </source>
</evidence>
<feature type="domain" description="C2" evidence="9">
    <location>
        <begin position="495"/>
        <end position="628"/>
    </location>
</feature>
<dbReference type="GO" id="GO:0005085">
    <property type="term" value="F:guanyl-nucleotide exchange factor activity"/>
    <property type="evidence" value="ECO:0007669"/>
    <property type="project" value="UniProtKB-UniRule"/>
</dbReference>
<dbReference type="PROSITE" id="PS50004">
    <property type="entry name" value="C2"/>
    <property type="match status" value="1"/>
</dbReference>
<dbReference type="FunFam" id="1.20.58.2010:FF:000001">
    <property type="entry name" value="Rop guanine nucleotide exchange factor 14"/>
    <property type="match status" value="1"/>
</dbReference>
<dbReference type="InterPro" id="IPR036638">
    <property type="entry name" value="HLH_DNA-bd_sf"/>
</dbReference>
<evidence type="ECO:0000256" key="5">
    <source>
        <dbReference type="ARBA" id="ARBA00023163"/>
    </source>
</evidence>
<feature type="domain" description="PRONE" evidence="11">
    <location>
        <begin position="798"/>
        <end position="1205"/>
    </location>
</feature>
<proteinExistence type="predicted"/>
<evidence type="ECO:0000259" key="11">
    <source>
        <dbReference type="PROSITE" id="PS51334"/>
    </source>
</evidence>
<dbReference type="GO" id="GO:0046983">
    <property type="term" value="F:protein dimerization activity"/>
    <property type="evidence" value="ECO:0007669"/>
    <property type="project" value="InterPro"/>
</dbReference>
<dbReference type="Gene3D" id="1.20.58.1310">
    <property type="entry name" value="PRONE domain, subdomain 2"/>
    <property type="match status" value="1"/>
</dbReference>
<feature type="region of interest" description="Disordered" evidence="8">
    <location>
        <begin position="708"/>
        <end position="729"/>
    </location>
</feature>
<evidence type="ECO:0000256" key="2">
    <source>
        <dbReference type="ARBA" id="ARBA00022658"/>
    </source>
</evidence>
<keyword evidence="4" id="KW-0238">DNA-binding</keyword>
<accession>A0A3P5ZT89</accession>
<feature type="compositionally biased region" description="Polar residues" evidence="8">
    <location>
        <begin position="713"/>
        <end position="729"/>
    </location>
</feature>
<dbReference type="InterPro" id="IPR005512">
    <property type="entry name" value="PRONE_dom"/>
</dbReference>
<dbReference type="InterPro" id="IPR035892">
    <property type="entry name" value="C2_domain_sf"/>
</dbReference>
<dbReference type="SMART" id="SM00353">
    <property type="entry name" value="HLH"/>
    <property type="match status" value="1"/>
</dbReference>
<dbReference type="Gene3D" id="4.10.280.10">
    <property type="entry name" value="Helix-loop-helix DNA-binding domain"/>
    <property type="match status" value="1"/>
</dbReference>
<dbReference type="Pfam" id="PF22754">
    <property type="entry name" value="bHLH-TF_ACT-like_plant"/>
    <property type="match status" value="1"/>
</dbReference>
<evidence type="ECO:0000256" key="7">
    <source>
        <dbReference type="PROSITE-ProRule" id="PRU00663"/>
    </source>
</evidence>
<dbReference type="Gene3D" id="2.60.40.150">
    <property type="entry name" value="C2 domain"/>
    <property type="match status" value="1"/>
</dbReference>
<dbReference type="InterPro" id="IPR025610">
    <property type="entry name" value="MYC/MYB_N"/>
</dbReference>
<dbReference type="InterPro" id="IPR038937">
    <property type="entry name" value="RopGEF"/>
</dbReference>
<keyword evidence="2 7" id="KW-0344">Guanine-nucleotide releasing factor</keyword>
<dbReference type="FunFam" id="1.20.58.2010:FF:000003">
    <property type="entry name" value="Rop guanine nucleotide exchange factor 14"/>
    <property type="match status" value="1"/>
</dbReference>
<dbReference type="InterPro" id="IPR054502">
    <property type="entry name" value="bHLH-TF_ACT-like_plant"/>
</dbReference>
<feature type="domain" description="BHLH" evidence="10">
    <location>
        <begin position="353"/>
        <end position="402"/>
    </location>
</feature>
<dbReference type="SUPFAM" id="SSF47459">
    <property type="entry name" value="HLH, helix-loop-helix DNA-binding domain"/>
    <property type="match status" value="1"/>
</dbReference>